<feature type="transmembrane region" description="Helical" evidence="5">
    <location>
        <begin position="364"/>
        <end position="385"/>
    </location>
</feature>
<dbReference type="KEGG" id="rca:Rcas_3317"/>
<feature type="transmembrane region" description="Helical" evidence="5">
    <location>
        <begin position="273"/>
        <end position="292"/>
    </location>
</feature>
<feature type="transmembrane region" description="Helical" evidence="5">
    <location>
        <begin position="157"/>
        <end position="175"/>
    </location>
</feature>
<sequence length="427" mass="46745">MPVLFGWRARLNQPADIQKQNERSVLIDGIGVGIVTGVSTFLGVFLTRLGASPFLVGLITALPALTGMLLAIPAGRFLERQRNMAPWYSIPRAMVQGSFILMGLIPFFANQQATTYAIIIIWALATIPQTIVNITFAVVMGAVAGPRRRQYLMSRRWSVLGATTAITVAVIGAFLDNVAFPLNYQIVFIASFVGGVLSFLFSRRLTIPDNPPPKEEIVRQSLRAYLTEMLSVLREPTPFSRFVISAFVFNLGMMMALPLFPLYWVRQLNASDFWIGLINTTNNGVLLIAYFIWTALTRRKGNVLVLRVCTFGLVLYPLLTALTPRVEPLVFYAALAGIFGAGLNLVLFDISLATASPERTASYIALYQLTTYIATLVAPLVGTLLADLFGYTPALLTGAALRCVGAILFVWLGVGVTTERPRAVQVT</sequence>
<gene>
    <name evidence="7" type="ordered locus">Rcas_3317</name>
</gene>
<feature type="transmembrane region" description="Helical" evidence="5">
    <location>
        <begin position="93"/>
        <end position="109"/>
    </location>
</feature>
<comment type="subcellular location">
    <subcellularLocation>
        <location evidence="1">Cell membrane</location>
        <topology evidence="1">Multi-pass membrane protein</topology>
    </subcellularLocation>
</comment>
<dbReference type="HOGENOM" id="CLU_025379_1_0_0"/>
<dbReference type="PROSITE" id="PS50850">
    <property type="entry name" value="MFS"/>
    <property type="match status" value="1"/>
</dbReference>
<evidence type="ECO:0000256" key="3">
    <source>
        <dbReference type="ARBA" id="ARBA00022989"/>
    </source>
</evidence>
<name>A7NP72_ROSCS</name>
<dbReference type="PANTHER" id="PTHR23526:SF2">
    <property type="entry name" value="MAJOR FACILITATOR SUPERFAMILY (MFS) PROFILE DOMAIN-CONTAINING PROTEIN"/>
    <property type="match status" value="1"/>
</dbReference>
<feature type="domain" description="Major facilitator superfamily (MFS) profile" evidence="6">
    <location>
        <begin position="238"/>
        <end position="427"/>
    </location>
</feature>
<dbReference type="Gene3D" id="1.20.1250.20">
    <property type="entry name" value="MFS general substrate transporter like domains"/>
    <property type="match status" value="1"/>
</dbReference>
<dbReference type="OrthoDB" id="144653at2"/>
<dbReference type="EMBL" id="CP000804">
    <property type="protein sequence ID" value="ABU59368.1"/>
    <property type="molecule type" value="Genomic_DNA"/>
</dbReference>
<keyword evidence="4 5" id="KW-0472">Membrane</keyword>
<dbReference type="eggNOG" id="COG2211">
    <property type="taxonomic scope" value="Bacteria"/>
</dbReference>
<evidence type="ECO:0000313" key="7">
    <source>
        <dbReference type="EMBL" id="ABU59368.1"/>
    </source>
</evidence>
<dbReference type="GO" id="GO:0022857">
    <property type="term" value="F:transmembrane transporter activity"/>
    <property type="evidence" value="ECO:0007669"/>
    <property type="project" value="InterPro"/>
</dbReference>
<dbReference type="SUPFAM" id="SSF103473">
    <property type="entry name" value="MFS general substrate transporter"/>
    <property type="match status" value="1"/>
</dbReference>
<reference evidence="7 8" key="1">
    <citation type="submission" date="2007-08" db="EMBL/GenBank/DDBJ databases">
        <title>Complete sequence of Roseiflexus castenholzii DSM 13941.</title>
        <authorList>
            <consortium name="US DOE Joint Genome Institute"/>
            <person name="Copeland A."/>
            <person name="Lucas S."/>
            <person name="Lapidus A."/>
            <person name="Barry K."/>
            <person name="Glavina del Rio T."/>
            <person name="Dalin E."/>
            <person name="Tice H."/>
            <person name="Pitluck S."/>
            <person name="Thompson L.S."/>
            <person name="Brettin T."/>
            <person name="Bruce D."/>
            <person name="Detter J.C."/>
            <person name="Han C."/>
            <person name="Tapia R."/>
            <person name="Schmutz J."/>
            <person name="Larimer F."/>
            <person name="Land M."/>
            <person name="Hauser L."/>
            <person name="Kyrpides N."/>
            <person name="Mikhailova N."/>
            <person name="Bryant D.A."/>
            <person name="Hanada S."/>
            <person name="Tsukatani Y."/>
            <person name="Richardson P."/>
        </authorList>
    </citation>
    <scope>NUCLEOTIDE SEQUENCE [LARGE SCALE GENOMIC DNA]</scope>
    <source>
        <strain evidence="8">DSM 13941 / HLO8</strain>
    </source>
</reference>
<dbReference type="InterPro" id="IPR052528">
    <property type="entry name" value="Sugar_transport-like"/>
</dbReference>
<feature type="transmembrane region" description="Helical" evidence="5">
    <location>
        <begin position="25"/>
        <end position="46"/>
    </location>
</feature>
<dbReference type="InterPro" id="IPR011701">
    <property type="entry name" value="MFS"/>
</dbReference>
<accession>A7NP72</accession>
<dbReference type="STRING" id="383372.Rcas_3317"/>
<keyword evidence="2 5" id="KW-0812">Transmembrane</keyword>
<keyword evidence="8" id="KW-1185">Reference proteome</keyword>
<feature type="transmembrane region" description="Helical" evidence="5">
    <location>
        <begin position="52"/>
        <end position="72"/>
    </location>
</feature>
<proteinExistence type="predicted"/>
<organism evidence="7 8">
    <name type="scientific">Roseiflexus castenholzii (strain DSM 13941 / HLO8)</name>
    <dbReference type="NCBI Taxonomy" id="383372"/>
    <lineage>
        <taxon>Bacteria</taxon>
        <taxon>Bacillati</taxon>
        <taxon>Chloroflexota</taxon>
        <taxon>Chloroflexia</taxon>
        <taxon>Chloroflexales</taxon>
        <taxon>Roseiflexineae</taxon>
        <taxon>Roseiflexaceae</taxon>
        <taxon>Roseiflexus</taxon>
    </lineage>
</organism>
<dbReference type="Pfam" id="PF07690">
    <property type="entry name" value="MFS_1"/>
    <property type="match status" value="1"/>
</dbReference>
<feature type="transmembrane region" description="Helical" evidence="5">
    <location>
        <begin position="329"/>
        <end position="352"/>
    </location>
</feature>
<feature type="transmembrane region" description="Helical" evidence="5">
    <location>
        <begin position="239"/>
        <end position="261"/>
    </location>
</feature>
<dbReference type="InterPro" id="IPR020846">
    <property type="entry name" value="MFS_dom"/>
</dbReference>
<dbReference type="GO" id="GO:0005886">
    <property type="term" value="C:plasma membrane"/>
    <property type="evidence" value="ECO:0007669"/>
    <property type="project" value="UniProtKB-SubCell"/>
</dbReference>
<dbReference type="Proteomes" id="UP000000263">
    <property type="component" value="Chromosome"/>
</dbReference>
<dbReference type="AlphaFoldDB" id="A7NP72"/>
<evidence type="ECO:0000256" key="5">
    <source>
        <dbReference type="SAM" id="Phobius"/>
    </source>
</evidence>
<dbReference type="InterPro" id="IPR036259">
    <property type="entry name" value="MFS_trans_sf"/>
</dbReference>
<dbReference type="PANTHER" id="PTHR23526">
    <property type="entry name" value="INTEGRAL MEMBRANE TRANSPORT PROTEIN-RELATED"/>
    <property type="match status" value="1"/>
</dbReference>
<dbReference type="RefSeq" id="WP_012121792.1">
    <property type="nucleotide sequence ID" value="NC_009767.1"/>
</dbReference>
<feature type="transmembrane region" description="Helical" evidence="5">
    <location>
        <begin position="304"/>
        <end position="323"/>
    </location>
</feature>
<evidence type="ECO:0000259" key="6">
    <source>
        <dbReference type="PROSITE" id="PS50850"/>
    </source>
</evidence>
<feature type="transmembrane region" description="Helical" evidence="5">
    <location>
        <begin position="181"/>
        <end position="201"/>
    </location>
</feature>
<feature type="transmembrane region" description="Helical" evidence="5">
    <location>
        <begin position="391"/>
        <end position="412"/>
    </location>
</feature>
<keyword evidence="3 5" id="KW-1133">Transmembrane helix</keyword>
<protein>
    <submittedName>
        <fullName evidence="7">Major facilitator superfamily MFS_1</fullName>
    </submittedName>
</protein>
<evidence type="ECO:0000313" key="8">
    <source>
        <dbReference type="Proteomes" id="UP000000263"/>
    </source>
</evidence>
<feature type="transmembrane region" description="Helical" evidence="5">
    <location>
        <begin position="115"/>
        <end position="145"/>
    </location>
</feature>
<evidence type="ECO:0000256" key="4">
    <source>
        <dbReference type="ARBA" id="ARBA00023136"/>
    </source>
</evidence>
<evidence type="ECO:0000256" key="1">
    <source>
        <dbReference type="ARBA" id="ARBA00004651"/>
    </source>
</evidence>
<evidence type="ECO:0000256" key="2">
    <source>
        <dbReference type="ARBA" id="ARBA00022692"/>
    </source>
</evidence>